<name>A0ABR1BCE5_POLSC</name>
<reference evidence="1 2" key="1">
    <citation type="submission" date="2023-09" db="EMBL/GenBank/DDBJ databases">
        <title>Genomes of two closely related lineages of the louse Polyplax serrata with different host specificities.</title>
        <authorList>
            <person name="Martinu J."/>
            <person name="Tarabai H."/>
            <person name="Stefka J."/>
            <person name="Hypsa V."/>
        </authorList>
    </citation>
    <scope>NUCLEOTIDE SEQUENCE [LARGE SCALE GENOMIC DNA]</scope>
    <source>
        <strain evidence="1">98ZLc_SE</strain>
    </source>
</reference>
<comment type="caution">
    <text evidence="1">The sequence shown here is derived from an EMBL/GenBank/DDBJ whole genome shotgun (WGS) entry which is preliminary data.</text>
</comment>
<accession>A0ABR1BCE5</accession>
<dbReference type="EMBL" id="JAWJWF010000002">
    <property type="protein sequence ID" value="KAK6638039.1"/>
    <property type="molecule type" value="Genomic_DNA"/>
</dbReference>
<evidence type="ECO:0000313" key="1">
    <source>
        <dbReference type="EMBL" id="KAK6638039.1"/>
    </source>
</evidence>
<evidence type="ECO:0000313" key="2">
    <source>
        <dbReference type="Proteomes" id="UP001359485"/>
    </source>
</evidence>
<organism evidence="1 2">
    <name type="scientific">Polyplax serrata</name>
    <name type="common">Common mouse louse</name>
    <dbReference type="NCBI Taxonomy" id="468196"/>
    <lineage>
        <taxon>Eukaryota</taxon>
        <taxon>Metazoa</taxon>
        <taxon>Ecdysozoa</taxon>
        <taxon>Arthropoda</taxon>
        <taxon>Hexapoda</taxon>
        <taxon>Insecta</taxon>
        <taxon>Pterygota</taxon>
        <taxon>Neoptera</taxon>
        <taxon>Paraneoptera</taxon>
        <taxon>Psocodea</taxon>
        <taxon>Troctomorpha</taxon>
        <taxon>Phthiraptera</taxon>
        <taxon>Anoplura</taxon>
        <taxon>Polyplacidae</taxon>
        <taxon>Polyplax</taxon>
    </lineage>
</organism>
<gene>
    <name evidence="1" type="ORF">RUM44_008463</name>
</gene>
<proteinExistence type="predicted"/>
<protein>
    <submittedName>
        <fullName evidence="1">Uncharacterized protein</fullName>
    </submittedName>
</protein>
<dbReference type="Proteomes" id="UP001359485">
    <property type="component" value="Unassembled WGS sequence"/>
</dbReference>
<sequence>MDELPARWFANYVKDTRFNRTSLGAVKSRGTQPERLAITSPTLTFFRLIPVPHGSMEDHHTPGPCVLQSWSGIFDWSTGDDVRRLNRTLPKRN</sequence>
<keyword evidence="2" id="KW-1185">Reference proteome</keyword>